<keyword evidence="6 8" id="KW-0472">Membrane</keyword>
<dbReference type="InterPro" id="IPR003593">
    <property type="entry name" value="AAA+_ATPase"/>
</dbReference>
<evidence type="ECO:0000256" key="7">
    <source>
        <dbReference type="SAM" id="MobiDB-lite"/>
    </source>
</evidence>
<dbReference type="InterPro" id="IPR017871">
    <property type="entry name" value="ABC_transporter-like_CS"/>
</dbReference>
<evidence type="ECO:0000256" key="3">
    <source>
        <dbReference type="ARBA" id="ARBA00022741"/>
    </source>
</evidence>
<keyword evidence="4" id="KW-0067">ATP-binding</keyword>
<dbReference type="EMBL" id="BMDG01000004">
    <property type="protein sequence ID" value="GGI07182.1"/>
    <property type="molecule type" value="Genomic_DNA"/>
</dbReference>
<feature type="transmembrane region" description="Helical" evidence="8">
    <location>
        <begin position="194"/>
        <end position="216"/>
    </location>
</feature>
<dbReference type="Pfam" id="PF00664">
    <property type="entry name" value="ABC_membrane"/>
    <property type="match status" value="1"/>
</dbReference>
<evidence type="ECO:0000256" key="2">
    <source>
        <dbReference type="ARBA" id="ARBA00022692"/>
    </source>
</evidence>
<evidence type="ECO:0000256" key="1">
    <source>
        <dbReference type="ARBA" id="ARBA00004651"/>
    </source>
</evidence>
<dbReference type="PROSITE" id="PS50929">
    <property type="entry name" value="ABC_TM1F"/>
    <property type="match status" value="1"/>
</dbReference>
<dbReference type="Gene3D" id="1.20.1560.10">
    <property type="entry name" value="ABC transporter type 1, transmembrane domain"/>
    <property type="match status" value="1"/>
</dbReference>
<dbReference type="Gene3D" id="3.40.50.300">
    <property type="entry name" value="P-loop containing nucleotide triphosphate hydrolases"/>
    <property type="match status" value="1"/>
</dbReference>
<feature type="transmembrane region" description="Helical" evidence="8">
    <location>
        <begin position="222"/>
        <end position="241"/>
    </location>
</feature>
<dbReference type="SUPFAM" id="SSF90123">
    <property type="entry name" value="ABC transporter transmembrane region"/>
    <property type="match status" value="1"/>
</dbReference>
<dbReference type="SMART" id="SM00382">
    <property type="entry name" value="AAA"/>
    <property type="match status" value="1"/>
</dbReference>
<evidence type="ECO:0000256" key="5">
    <source>
        <dbReference type="ARBA" id="ARBA00022989"/>
    </source>
</evidence>
<evidence type="ECO:0000256" key="4">
    <source>
        <dbReference type="ARBA" id="ARBA00022840"/>
    </source>
</evidence>
<feature type="domain" description="ABC transporter" evidence="9">
    <location>
        <begin position="400"/>
        <end position="643"/>
    </location>
</feature>
<evidence type="ECO:0000259" key="10">
    <source>
        <dbReference type="PROSITE" id="PS50929"/>
    </source>
</evidence>
<reference evidence="12" key="1">
    <citation type="journal article" date="2019" name="Int. J. Syst. Evol. Microbiol.">
        <title>The Global Catalogue of Microorganisms (GCM) 10K type strain sequencing project: providing services to taxonomists for standard genome sequencing and annotation.</title>
        <authorList>
            <consortium name="The Broad Institute Genomics Platform"/>
            <consortium name="The Broad Institute Genome Sequencing Center for Infectious Disease"/>
            <person name="Wu L."/>
            <person name="Ma J."/>
        </authorList>
    </citation>
    <scope>NUCLEOTIDE SEQUENCE [LARGE SCALE GENOMIC DNA]</scope>
    <source>
        <strain evidence="12">CCM 8653</strain>
    </source>
</reference>
<dbReference type="InterPro" id="IPR003439">
    <property type="entry name" value="ABC_transporter-like_ATP-bd"/>
</dbReference>
<evidence type="ECO:0000313" key="12">
    <source>
        <dbReference type="Proteomes" id="UP000632535"/>
    </source>
</evidence>
<dbReference type="InterPro" id="IPR027417">
    <property type="entry name" value="P-loop_NTPase"/>
</dbReference>
<feature type="compositionally biased region" description="Low complexity" evidence="7">
    <location>
        <begin position="7"/>
        <end position="18"/>
    </location>
</feature>
<feature type="transmembrane region" description="Helical" evidence="8">
    <location>
        <begin position="76"/>
        <end position="97"/>
    </location>
</feature>
<evidence type="ECO:0000256" key="8">
    <source>
        <dbReference type="SAM" id="Phobius"/>
    </source>
</evidence>
<keyword evidence="5 8" id="KW-1133">Transmembrane helix</keyword>
<dbReference type="Proteomes" id="UP000632535">
    <property type="component" value="Unassembled WGS sequence"/>
</dbReference>
<keyword evidence="3" id="KW-0547">Nucleotide-binding</keyword>
<dbReference type="PANTHER" id="PTHR43394:SF1">
    <property type="entry name" value="ATP-BINDING CASSETTE SUB-FAMILY B MEMBER 10, MITOCHONDRIAL"/>
    <property type="match status" value="1"/>
</dbReference>
<dbReference type="RefSeq" id="WP_229737773.1">
    <property type="nucleotide sequence ID" value="NZ_BMDG01000004.1"/>
</dbReference>
<protein>
    <submittedName>
        <fullName evidence="11">ABC transporter</fullName>
    </submittedName>
</protein>
<feature type="domain" description="ABC transmembrane type-1" evidence="10">
    <location>
        <begin position="80"/>
        <end position="366"/>
    </location>
</feature>
<sequence length="686" mass="73109">MPDTTRSPRPSSADPSDSPDQKKRTRPRRASSESARRGASPQGAPPGAAAVPPPVGSQLSTWASVRRLYPYVRPAVPRLVGGLLSALGASLAALAIPRVLQTLVEGPLAEGAAAHDLGALVVPVVLVLVLGVAEAGFVLLRRNLVMYPGTRIEAVMRMALFRHLQDLPAAFHDRWPGGQLLSRIMGDLGLLRRWLIFGLLQLVVSAVTIVVGVGILLATAGWLGLVYLAGAIPVTVIAFRFSRRYRVIARLSQDQSGDLATTVEESVHGIRVLKAFGRGRDALESFTGQAEELRRTEIRKAGNQATVTTSLQLIPEVTLAVCLVLGSVLAARGQISLGDLVAFFLTAAVINGPVVDLGMTLSMTLNARTAVDRFFQVMETANPLADPADPVEPGPVRGHVELRDVTYRYDDASPPVLDGLDLELPEGTTTALVGLTGSGKSTLAMLVPRIADVTSGAVLLDGVDVRRLRRTDARRPVAVAFEDPTLFSASVRDNVLLGVQESGPDAVDEQERERRLHEALEVAQAGFVADLPDGVDTRIGEEGLSLSGGQRQRLALARAIAARPAVLVLDDPLSALDVTTEEAVTARLHEVLAGTTTLVIAHRPSTVALADRVAVLQDGRITAVGTHAHLLATDAHYRYVISNLEQDWEHYPDHAAAPDDAAPDRTAPDRTAPDRTAPDPRSEDAR</sequence>
<proteinExistence type="predicted"/>
<comment type="caution">
    <text evidence="11">The sequence shown here is derived from an EMBL/GenBank/DDBJ whole genome shotgun (WGS) entry which is preliminary data.</text>
</comment>
<name>A0ABQ2B7A2_9MICO</name>
<dbReference type="PROSITE" id="PS00211">
    <property type="entry name" value="ABC_TRANSPORTER_1"/>
    <property type="match status" value="1"/>
</dbReference>
<dbReference type="SUPFAM" id="SSF52540">
    <property type="entry name" value="P-loop containing nucleoside triphosphate hydrolases"/>
    <property type="match status" value="1"/>
</dbReference>
<feature type="region of interest" description="Disordered" evidence="7">
    <location>
        <begin position="651"/>
        <end position="686"/>
    </location>
</feature>
<accession>A0ABQ2B7A2</accession>
<evidence type="ECO:0000256" key="6">
    <source>
        <dbReference type="ARBA" id="ARBA00023136"/>
    </source>
</evidence>
<feature type="transmembrane region" description="Helical" evidence="8">
    <location>
        <begin position="117"/>
        <end position="140"/>
    </location>
</feature>
<dbReference type="PANTHER" id="PTHR43394">
    <property type="entry name" value="ATP-DEPENDENT PERMEASE MDL1, MITOCHONDRIAL"/>
    <property type="match status" value="1"/>
</dbReference>
<evidence type="ECO:0000313" key="11">
    <source>
        <dbReference type="EMBL" id="GGI07182.1"/>
    </source>
</evidence>
<keyword evidence="2 8" id="KW-0812">Transmembrane</keyword>
<gene>
    <name evidence="11" type="ORF">GCM10007368_14890</name>
</gene>
<dbReference type="InterPro" id="IPR039421">
    <property type="entry name" value="Type_1_exporter"/>
</dbReference>
<keyword evidence="12" id="KW-1185">Reference proteome</keyword>
<dbReference type="InterPro" id="IPR011527">
    <property type="entry name" value="ABC1_TM_dom"/>
</dbReference>
<dbReference type="Pfam" id="PF00005">
    <property type="entry name" value="ABC_tran"/>
    <property type="match status" value="1"/>
</dbReference>
<comment type="subcellular location">
    <subcellularLocation>
        <location evidence="1">Cell membrane</location>
        <topology evidence="1">Multi-pass membrane protein</topology>
    </subcellularLocation>
</comment>
<dbReference type="PROSITE" id="PS50893">
    <property type="entry name" value="ABC_TRANSPORTER_2"/>
    <property type="match status" value="1"/>
</dbReference>
<feature type="region of interest" description="Disordered" evidence="7">
    <location>
        <begin position="1"/>
        <end position="55"/>
    </location>
</feature>
<dbReference type="InterPro" id="IPR036640">
    <property type="entry name" value="ABC1_TM_sf"/>
</dbReference>
<feature type="compositionally biased region" description="Low complexity" evidence="7">
    <location>
        <begin position="37"/>
        <end position="50"/>
    </location>
</feature>
<dbReference type="CDD" id="cd18543">
    <property type="entry name" value="ABC_6TM_Rv0194_D1_like"/>
    <property type="match status" value="1"/>
</dbReference>
<evidence type="ECO:0000259" key="9">
    <source>
        <dbReference type="PROSITE" id="PS50893"/>
    </source>
</evidence>
<organism evidence="11 12">
    <name type="scientific">Isoptericola cucumis</name>
    <dbReference type="NCBI Taxonomy" id="1776856"/>
    <lineage>
        <taxon>Bacteria</taxon>
        <taxon>Bacillati</taxon>
        <taxon>Actinomycetota</taxon>
        <taxon>Actinomycetes</taxon>
        <taxon>Micrococcales</taxon>
        <taxon>Promicromonosporaceae</taxon>
        <taxon>Isoptericola</taxon>
    </lineage>
</organism>